<gene>
    <name evidence="12" type="ORF">RFM52_29845</name>
</gene>
<dbReference type="Pfam" id="PF00005">
    <property type="entry name" value="ABC_tran"/>
    <property type="match status" value="1"/>
</dbReference>
<dbReference type="GO" id="GO:0005524">
    <property type="term" value="F:ATP binding"/>
    <property type="evidence" value="ECO:0007669"/>
    <property type="project" value="UniProtKB-KW"/>
</dbReference>
<comment type="caution">
    <text evidence="12">The sequence shown here is derived from an EMBL/GenBank/DDBJ whole genome shotgun (WGS) entry which is preliminary data.</text>
</comment>
<dbReference type="RefSeq" id="WP_320298804.1">
    <property type="nucleotide sequence ID" value="NZ_JAVIIU010000020.1"/>
</dbReference>
<keyword evidence="4" id="KW-0547">Nucleotide-binding</keyword>
<dbReference type="CDD" id="cd03254">
    <property type="entry name" value="ABCC_Glucan_exporter_like"/>
    <property type="match status" value="1"/>
</dbReference>
<feature type="region of interest" description="Disordered" evidence="8">
    <location>
        <begin position="1"/>
        <end position="23"/>
    </location>
</feature>
<evidence type="ECO:0000259" key="11">
    <source>
        <dbReference type="PROSITE" id="PS50929"/>
    </source>
</evidence>
<proteinExistence type="inferred from homology"/>
<keyword evidence="3 9" id="KW-0812">Transmembrane</keyword>
<evidence type="ECO:0000256" key="6">
    <source>
        <dbReference type="ARBA" id="ARBA00022989"/>
    </source>
</evidence>
<dbReference type="Proteomes" id="UP001280156">
    <property type="component" value="Unassembled WGS sequence"/>
</dbReference>
<evidence type="ECO:0000256" key="7">
    <source>
        <dbReference type="ARBA" id="ARBA00023136"/>
    </source>
</evidence>
<comment type="subcellular location">
    <subcellularLocation>
        <location evidence="1">Cell membrane</location>
        <topology evidence="1">Multi-pass membrane protein</topology>
    </subcellularLocation>
</comment>
<evidence type="ECO:0000256" key="1">
    <source>
        <dbReference type="ARBA" id="ARBA00004651"/>
    </source>
</evidence>
<accession>A0ABU4YR17</accession>
<evidence type="ECO:0000256" key="2">
    <source>
        <dbReference type="ARBA" id="ARBA00005417"/>
    </source>
</evidence>
<feature type="compositionally biased region" description="Basic and acidic residues" evidence="8">
    <location>
        <begin position="631"/>
        <end position="653"/>
    </location>
</feature>
<dbReference type="PROSITE" id="PS00211">
    <property type="entry name" value="ABC_TRANSPORTER_1"/>
    <property type="match status" value="1"/>
</dbReference>
<dbReference type="SUPFAM" id="SSF90123">
    <property type="entry name" value="ABC transporter transmembrane region"/>
    <property type="match status" value="1"/>
</dbReference>
<keyword evidence="7 9" id="KW-0472">Membrane</keyword>
<feature type="transmembrane region" description="Helical" evidence="9">
    <location>
        <begin position="202"/>
        <end position="218"/>
    </location>
</feature>
<dbReference type="InterPro" id="IPR003593">
    <property type="entry name" value="AAA+_ATPase"/>
</dbReference>
<evidence type="ECO:0000313" key="13">
    <source>
        <dbReference type="Proteomes" id="UP001280156"/>
    </source>
</evidence>
<dbReference type="InterPro" id="IPR003439">
    <property type="entry name" value="ABC_transporter-like_ATP-bd"/>
</dbReference>
<evidence type="ECO:0000313" key="12">
    <source>
        <dbReference type="EMBL" id="MDX8489379.1"/>
    </source>
</evidence>
<name>A0ABU4YR17_9HYPH</name>
<dbReference type="InterPro" id="IPR027417">
    <property type="entry name" value="P-loop_NTPase"/>
</dbReference>
<sequence length="653" mass="72365">MLQTGQVETERNDARDHDRRPPHAVVGSHHIEEEIFGRAFDKNIVRRIWVFVRPYRTKLIISVAAMLILTGTQLLVPLTIRFAIDHGLHPESGDRSALLAAACAFLLTISVNFAVSYTQEIVVYKMAQNVLFDMRRATFGHLQDVALSFMDKTEVGRLMSRLQGDVNSMQEFLETSVFSLGDITLLFGIIFVMLWLDVRLGLLTLSVLPVLLIVRIFWLPRARDAFMAANEANSVSNGALAEAIHGVRAVQSMDRQQVNLILYDDKAHASLMTHLTAAKYAQIMVPIVDSLMGVAMAVVIVIGGSMVMNDRIDVGAMVAFLFYIQRFFDPIRSLTLQYSIMQRAMASGKRLTDVLDVKIEVQDKPNAKVLSPEMDGSIEFRNVTFGYDAKHPVLKDVSFRVNPGETVALVGPTGSGKSSAVALVRRFYDVQEGQVLVGGYDVRDLTQESLGRQVAMVLQEPFLFTGTVFENIRYHKAEATREEVIEAAMAVGAHGFIVRLPGAYDAALGERGGNLSLGQRQLISFARALVANAKILVLDEATANIDSYTEMLIQKALVRLLEGRTGLVIAHRLVTVRGADRLIVLQNGKVAETGKHDQLIARGGLYSKLYRLNHASFDDTPDEQLDTSEAADYRSEARSSEEPAHSCKRFAER</sequence>
<dbReference type="InterPro" id="IPR011527">
    <property type="entry name" value="ABC1_TM_dom"/>
</dbReference>
<evidence type="ECO:0000256" key="3">
    <source>
        <dbReference type="ARBA" id="ARBA00022692"/>
    </source>
</evidence>
<dbReference type="EMBL" id="JAVIIV010000030">
    <property type="protein sequence ID" value="MDX8489379.1"/>
    <property type="molecule type" value="Genomic_DNA"/>
</dbReference>
<protein>
    <submittedName>
        <fullName evidence="12">ABC transporter ATP-binding protein</fullName>
    </submittedName>
</protein>
<dbReference type="SUPFAM" id="SSF52540">
    <property type="entry name" value="P-loop containing nucleoside triphosphate hydrolases"/>
    <property type="match status" value="1"/>
</dbReference>
<feature type="transmembrane region" description="Helical" evidence="9">
    <location>
        <begin position="177"/>
        <end position="196"/>
    </location>
</feature>
<evidence type="ECO:0000256" key="5">
    <source>
        <dbReference type="ARBA" id="ARBA00022840"/>
    </source>
</evidence>
<dbReference type="Gene3D" id="3.40.50.300">
    <property type="entry name" value="P-loop containing nucleotide triphosphate hydrolases"/>
    <property type="match status" value="1"/>
</dbReference>
<organism evidence="12 13">
    <name type="scientific">Mesorhizobium humile</name>
    <dbReference type="NCBI Taxonomy" id="3072313"/>
    <lineage>
        <taxon>Bacteria</taxon>
        <taxon>Pseudomonadati</taxon>
        <taxon>Pseudomonadota</taxon>
        <taxon>Alphaproteobacteria</taxon>
        <taxon>Hyphomicrobiales</taxon>
        <taxon>Phyllobacteriaceae</taxon>
        <taxon>Mesorhizobium</taxon>
    </lineage>
</organism>
<feature type="transmembrane region" description="Helical" evidence="9">
    <location>
        <begin position="283"/>
        <end position="306"/>
    </location>
</feature>
<reference evidence="12 13" key="1">
    <citation type="submission" date="2023-08" db="EMBL/GenBank/DDBJ databases">
        <title>Implementing the SeqCode for naming new Mesorhizobium species isolated from Vachellia karroo root nodules.</title>
        <authorList>
            <person name="Van Lill M."/>
        </authorList>
    </citation>
    <scope>NUCLEOTIDE SEQUENCE [LARGE SCALE GENOMIC DNA]</scope>
    <source>
        <strain evidence="12 13">VK2B</strain>
    </source>
</reference>
<feature type="compositionally biased region" description="Basic and acidic residues" evidence="8">
    <location>
        <begin position="8"/>
        <end position="21"/>
    </location>
</feature>
<evidence type="ECO:0000259" key="10">
    <source>
        <dbReference type="PROSITE" id="PS50893"/>
    </source>
</evidence>
<dbReference type="InterPro" id="IPR017871">
    <property type="entry name" value="ABC_transporter-like_CS"/>
</dbReference>
<dbReference type="PROSITE" id="PS50893">
    <property type="entry name" value="ABC_TRANSPORTER_2"/>
    <property type="match status" value="1"/>
</dbReference>
<feature type="region of interest" description="Disordered" evidence="8">
    <location>
        <begin position="618"/>
        <end position="653"/>
    </location>
</feature>
<feature type="domain" description="ABC transporter" evidence="10">
    <location>
        <begin position="378"/>
        <end position="612"/>
    </location>
</feature>
<dbReference type="PANTHER" id="PTHR43394:SF1">
    <property type="entry name" value="ATP-BINDING CASSETTE SUB-FAMILY B MEMBER 10, MITOCHONDRIAL"/>
    <property type="match status" value="1"/>
</dbReference>
<evidence type="ECO:0000256" key="9">
    <source>
        <dbReference type="SAM" id="Phobius"/>
    </source>
</evidence>
<dbReference type="Gene3D" id="1.20.1560.10">
    <property type="entry name" value="ABC transporter type 1, transmembrane domain"/>
    <property type="match status" value="1"/>
</dbReference>
<dbReference type="InterPro" id="IPR039421">
    <property type="entry name" value="Type_1_exporter"/>
</dbReference>
<feature type="transmembrane region" description="Helical" evidence="9">
    <location>
        <begin position="59"/>
        <end position="84"/>
    </location>
</feature>
<keyword evidence="6 9" id="KW-1133">Transmembrane helix</keyword>
<dbReference type="CDD" id="cd18545">
    <property type="entry name" value="ABC_6TM_YknV_like"/>
    <property type="match status" value="1"/>
</dbReference>
<evidence type="ECO:0000256" key="4">
    <source>
        <dbReference type="ARBA" id="ARBA00022741"/>
    </source>
</evidence>
<feature type="domain" description="ABC transmembrane type-1" evidence="11">
    <location>
        <begin position="60"/>
        <end position="343"/>
    </location>
</feature>
<evidence type="ECO:0000256" key="8">
    <source>
        <dbReference type="SAM" id="MobiDB-lite"/>
    </source>
</evidence>
<keyword evidence="13" id="KW-1185">Reference proteome</keyword>
<keyword evidence="5 12" id="KW-0067">ATP-binding</keyword>
<dbReference type="InterPro" id="IPR036640">
    <property type="entry name" value="ABC1_TM_sf"/>
</dbReference>
<dbReference type="PROSITE" id="PS50929">
    <property type="entry name" value="ABC_TM1F"/>
    <property type="match status" value="1"/>
</dbReference>
<comment type="similarity">
    <text evidence="2">Belongs to the ABC transporter superfamily.</text>
</comment>
<dbReference type="PANTHER" id="PTHR43394">
    <property type="entry name" value="ATP-DEPENDENT PERMEASE MDL1, MITOCHONDRIAL"/>
    <property type="match status" value="1"/>
</dbReference>
<dbReference type="SMART" id="SM00382">
    <property type="entry name" value="AAA"/>
    <property type="match status" value="1"/>
</dbReference>
<dbReference type="Pfam" id="PF00664">
    <property type="entry name" value="ABC_membrane"/>
    <property type="match status" value="1"/>
</dbReference>
<feature type="transmembrane region" description="Helical" evidence="9">
    <location>
        <begin position="96"/>
        <end position="117"/>
    </location>
</feature>